<keyword evidence="4" id="KW-1185">Reference proteome</keyword>
<feature type="chain" id="PRO_5022851784" evidence="1">
    <location>
        <begin position="24"/>
        <end position="723"/>
    </location>
</feature>
<gene>
    <name evidence="3" type="ORF">FPZ08_09010</name>
</gene>
<organism evidence="3 4">
    <name type="scientific">Devosia ginsengisoli</name>
    <dbReference type="NCBI Taxonomy" id="400770"/>
    <lineage>
        <taxon>Bacteria</taxon>
        <taxon>Pseudomonadati</taxon>
        <taxon>Pseudomonadota</taxon>
        <taxon>Alphaproteobacteria</taxon>
        <taxon>Hyphomicrobiales</taxon>
        <taxon>Devosiaceae</taxon>
        <taxon>Devosia</taxon>
    </lineage>
</organism>
<protein>
    <submittedName>
        <fullName evidence="3">Esterase-like activity of phytase family protein</fullName>
    </submittedName>
</protein>
<accession>A0A5B8LRI6</accession>
<dbReference type="Gene3D" id="2.130.10.10">
    <property type="entry name" value="YVTN repeat-like/Quinoprotein amine dehydrogenase"/>
    <property type="match status" value="1"/>
</dbReference>
<feature type="signal peptide" evidence="1">
    <location>
        <begin position="1"/>
        <end position="23"/>
    </location>
</feature>
<dbReference type="InterPro" id="IPR027372">
    <property type="entry name" value="Phytase-like_dom"/>
</dbReference>
<reference evidence="3 4" key="1">
    <citation type="submission" date="2019-07" db="EMBL/GenBank/DDBJ databases">
        <title>Full genome sequence of Devosia sp. Gsoil 520.</title>
        <authorList>
            <person name="Im W.-T."/>
        </authorList>
    </citation>
    <scope>NUCLEOTIDE SEQUENCE [LARGE SCALE GENOMIC DNA]</scope>
    <source>
        <strain evidence="3 4">Gsoil 520</strain>
    </source>
</reference>
<dbReference type="PANTHER" id="PTHR46928:SF1">
    <property type="entry name" value="MESENCHYME-SPECIFIC CELL SURFACE GLYCOPROTEIN"/>
    <property type="match status" value="1"/>
</dbReference>
<feature type="domain" description="Phytase-like" evidence="2">
    <location>
        <begin position="446"/>
        <end position="706"/>
    </location>
</feature>
<dbReference type="Pfam" id="PF13449">
    <property type="entry name" value="Phytase-like"/>
    <property type="match status" value="1"/>
</dbReference>
<dbReference type="AlphaFoldDB" id="A0A5B8LRI6"/>
<dbReference type="KEGG" id="dea:FPZ08_09010"/>
<dbReference type="EMBL" id="CP042304">
    <property type="protein sequence ID" value="QDZ10877.1"/>
    <property type="molecule type" value="Genomic_DNA"/>
</dbReference>
<name>A0A5B8LRI6_9HYPH</name>
<evidence type="ECO:0000313" key="4">
    <source>
        <dbReference type="Proteomes" id="UP000315364"/>
    </source>
</evidence>
<sequence>MLKPRHLVAITAALLATTASVTAAEYFNRIASFPVALNNPDAEAGVENSAEIITATEDGMTLVYSNALLGGIGFVDITDPTAPKAAGFVALDGGPTSVTVIGGKALVTSDTTEDFTAPTGYLSVIDIATKTIETTCDLGGQPDAIAKNADASLIAISMENQRNEDLNDGVIPQLPSGNITFFDVADGTVDCGTMRVTELAGVADFAGEDAEPEYTDFNSLNELAVTLQENNHIVILNGETGAIINDFSAGSVDLEGIDATEDGRLSFTESQPGRKREPDAVQWLDENRIIIANEGDYEGGSRGFTIFHKDGTELYESGPSMEYIAAQLGHYPEGRSDAKGVEPEGMEVGTFGETKFIFVNQERSSLVAIYKDTGDVPEYWQSVPSGLGPEGALAIPSRNLYVTANETDLSPDGLAGAHVMIFELSESEPAYPQIMSDLDAGGKPIGWAALSGAVGDAEKPGILYAVSDSAFSEAYIYEIDATAKPARIVKKTVVTRNGVPAQKLDLEGITLDGEGGFWLASEGDTAKLTPHALYHVNADGEIEDEIAYPAALLAGETRSGSEGVAKIGDTLWIAIQREWKDDEKGFVKLVSYNLETEEWGAVRYPLEAAPEGGWVGLSEITVHGDYAYIIERDNQIAGKAALKALYRVPVSELVPAELGGELPTVTKELVRDLVPDLAANNGYVVDKVESFAVDAAGNGFVITDNDGVDDSSGETFFWSIGAL</sequence>
<evidence type="ECO:0000256" key="1">
    <source>
        <dbReference type="SAM" id="SignalP"/>
    </source>
</evidence>
<dbReference type="PANTHER" id="PTHR46928">
    <property type="entry name" value="MESENCHYME-SPECIFIC CELL SURFACE GLYCOPROTEIN"/>
    <property type="match status" value="1"/>
</dbReference>
<dbReference type="InterPro" id="IPR015943">
    <property type="entry name" value="WD40/YVTN_repeat-like_dom_sf"/>
</dbReference>
<evidence type="ECO:0000259" key="2">
    <source>
        <dbReference type="Pfam" id="PF13449"/>
    </source>
</evidence>
<dbReference type="RefSeq" id="WP_146289661.1">
    <property type="nucleotide sequence ID" value="NZ_CP042304.1"/>
</dbReference>
<dbReference type="Proteomes" id="UP000315364">
    <property type="component" value="Chromosome"/>
</dbReference>
<proteinExistence type="predicted"/>
<dbReference type="SUPFAM" id="SSF75011">
    <property type="entry name" value="3-carboxy-cis,cis-mucoante lactonizing enzyme"/>
    <property type="match status" value="1"/>
</dbReference>
<dbReference type="OrthoDB" id="9803927at2"/>
<dbReference type="SUPFAM" id="SSF63829">
    <property type="entry name" value="Calcium-dependent phosphotriesterase"/>
    <property type="match status" value="1"/>
</dbReference>
<keyword evidence="1" id="KW-0732">Signal</keyword>
<dbReference type="InterPro" id="IPR052956">
    <property type="entry name" value="Mesenchyme-surface_protein"/>
</dbReference>
<evidence type="ECO:0000313" key="3">
    <source>
        <dbReference type="EMBL" id="QDZ10877.1"/>
    </source>
</evidence>